<evidence type="ECO:0000313" key="2">
    <source>
        <dbReference type="Proteomes" id="UP000593999"/>
    </source>
</evidence>
<evidence type="ECO:0000313" key="1">
    <source>
        <dbReference type="EMBL" id="QOI66919.1"/>
    </source>
</evidence>
<organism evidence="1 2">
    <name type="scientific">Microbacterium phage GardenState</name>
    <dbReference type="NCBI Taxonomy" id="2776841"/>
    <lineage>
        <taxon>Viruses</taxon>
        <taxon>Duplodnaviria</taxon>
        <taxon>Heunggongvirae</taxon>
        <taxon>Uroviricota</taxon>
        <taxon>Caudoviricetes</taxon>
        <taxon>Casidaviridae</taxon>
        <taxon>Gardenstatevirus</taxon>
        <taxon>Gardenstatevirus gardenstate</taxon>
    </lineage>
</organism>
<keyword evidence="2" id="KW-1185">Reference proteome</keyword>
<protein>
    <submittedName>
        <fullName evidence="1">Major capsid protein</fullName>
    </submittedName>
</protein>
<proteinExistence type="predicted"/>
<dbReference type="Proteomes" id="UP000593999">
    <property type="component" value="Segment"/>
</dbReference>
<reference evidence="1 2" key="1">
    <citation type="submission" date="2020-08" db="EMBL/GenBank/DDBJ databases">
        <authorList>
            <person name="Onisko P.M."/>
            <person name="Abbud L.A."/>
            <person name="Collins-Miller C."/>
            <person name="Crosslin K."/>
            <person name="Dasari S."/>
            <person name="Friend S.M."/>
            <person name="Gaykema M.A."/>
            <person name="Lambert A.M."/>
            <person name="Moran E.R."/>
            <person name="Watts A.R."/>
            <person name="Zirkle L.M."/>
            <person name="Bauer P.J."/>
            <person name="Temple L."/>
            <person name="Washington J.M."/>
            <person name="Garlena R.A."/>
            <person name="Russell D.A."/>
            <person name="Pope W.H."/>
            <person name="Jacobs-Sera D."/>
            <person name="Hatfull G.F."/>
        </authorList>
    </citation>
    <scope>NUCLEOTIDE SEQUENCE [LARGE SCALE GENOMIC DNA]</scope>
</reference>
<dbReference type="EMBL" id="MT952845">
    <property type="protein sequence ID" value="QOI66919.1"/>
    <property type="molecule type" value="Genomic_DNA"/>
</dbReference>
<accession>A0A7L8ZDE1</accession>
<name>A0A7L8ZDE1_9CAUD</name>
<sequence>MATSTGHTFDYDAAQVATVTAKLVQEDSLLSALVSRNYTDEFLAPGSAGRPVKIKYPTTLFARERDIDDVTTAIEMDAIVESGTTINLDRKMVYSAVPLSEEDLNLNLKDFSGQVLRPQAAAVAEDLEHRVASKLLSIDAPASFTASYDPTNPVAYFTKLREHLRKNGVPAAGIQVVVGVGIFSDLLDAKAITDASESGSTAALREAQIGKVRGFTVIESTRVDDMEVLAFHKDAVTLVTRAPAVPAGASFGQSVTEGGFNMRYLRDYDATKTVDRSIVATFAGVAVLPTFKVERNHETRVASIKEIENGGVVHIADVTASAGA</sequence>
<gene>
    <name evidence="1" type="primary">7</name>
    <name evidence="1" type="ORF">SEA_GARDENSTATE_7</name>
</gene>